<dbReference type="Pfam" id="PF00535">
    <property type="entry name" value="Glycos_transf_2"/>
    <property type="match status" value="1"/>
</dbReference>
<dbReference type="AlphaFoldDB" id="A0A1I0YKA1"/>
<feature type="domain" description="Glycosyltransferase 2-like" evidence="1">
    <location>
        <begin position="5"/>
        <end position="126"/>
    </location>
</feature>
<proteinExistence type="predicted"/>
<dbReference type="Gene3D" id="3.90.550.10">
    <property type="entry name" value="Spore Coat Polysaccharide Biosynthesis Protein SpsA, Chain A"/>
    <property type="match status" value="1"/>
</dbReference>
<dbReference type="InterPro" id="IPR011990">
    <property type="entry name" value="TPR-like_helical_dom_sf"/>
</dbReference>
<name>A0A1I0YKA1_SELRU</name>
<evidence type="ECO:0000313" key="3">
    <source>
        <dbReference type="Proteomes" id="UP000183843"/>
    </source>
</evidence>
<sequence length="511" mass="59092">MVKISACVIVKNEAKNILRWLKCVKQIATEYIVVDTGSTDNTVELAEQNGAAVYHFAWCNDFAAAKNYALSKAGGDWIIFMDADEYFLSNDCEKVKQTIKKHSKSKVVSGFICKLINIDVDNNNSFINSVYQIRVFRNLPHLKFRGHVHEELVNSSGKKMKIEFMSAAVIYHTGYSRNIIKSKLERNLLLIKEKIAQRGEEAKDYFYLADCYSGLHDYDNTIYYARKALEANLKFVGMEGHVQENLLTALMLKDAPEQEVREAFEETLAQFPDSAKFALLKGIWLFDHKYYLAAEEWLQKGLDLKEMNDNAAEKDAEKLEMYGVQHLLPIVYQYMGDLSRLQKQLDKASEWYRKGLRENRYRKSLLRNFLSCQQELDAVELIQVLNEHYDKKDDADFLVAVLRNMHFGEVCLYYNQNTEKNKLTDTEKYFFAGNIKAAAEEQQQRMICQYHLIIWLLLRMQIPLVDNLRFSLLMPETMKGVWKSMVQGTELSPAGRITAQSVRNLQAALQS</sequence>
<gene>
    <name evidence="2" type="ORF">SAMN05216587_1153</name>
</gene>
<dbReference type="RefSeq" id="WP_074817244.1">
    <property type="nucleotide sequence ID" value="NZ_FOJX01000015.1"/>
</dbReference>
<dbReference type="SUPFAM" id="SSF48452">
    <property type="entry name" value="TPR-like"/>
    <property type="match status" value="1"/>
</dbReference>
<dbReference type="GO" id="GO:0016740">
    <property type="term" value="F:transferase activity"/>
    <property type="evidence" value="ECO:0007669"/>
    <property type="project" value="UniProtKB-KW"/>
</dbReference>
<dbReference type="SUPFAM" id="SSF53448">
    <property type="entry name" value="Nucleotide-diphospho-sugar transferases"/>
    <property type="match status" value="1"/>
</dbReference>
<accession>A0A1I0YKA1</accession>
<dbReference type="Proteomes" id="UP000183843">
    <property type="component" value="Unassembled WGS sequence"/>
</dbReference>
<dbReference type="InterPro" id="IPR019734">
    <property type="entry name" value="TPR_rpt"/>
</dbReference>
<dbReference type="PANTHER" id="PTHR43630:SF2">
    <property type="entry name" value="GLYCOSYLTRANSFERASE"/>
    <property type="match status" value="1"/>
</dbReference>
<dbReference type="InterPro" id="IPR001173">
    <property type="entry name" value="Glyco_trans_2-like"/>
</dbReference>
<keyword evidence="2" id="KW-0808">Transferase</keyword>
<dbReference type="PANTHER" id="PTHR43630">
    <property type="entry name" value="POLY-BETA-1,6-N-ACETYL-D-GLUCOSAMINE SYNTHASE"/>
    <property type="match status" value="1"/>
</dbReference>
<reference evidence="2 3" key="1">
    <citation type="submission" date="2016-10" db="EMBL/GenBank/DDBJ databases">
        <authorList>
            <person name="de Groot N.N."/>
        </authorList>
    </citation>
    <scope>NUCLEOTIDE SEQUENCE [LARGE SCALE GENOMIC DNA]</scope>
    <source>
        <strain evidence="2 3">L14</strain>
    </source>
</reference>
<organism evidence="2 3">
    <name type="scientific">Selenomonas ruminantium</name>
    <dbReference type="NCBI Taxonomy" id="971"/>
    <lineage>
        <taxon>Bacteria</taxon>
        <taxon>Bacillati</taxon>
        <taxon>Bacillota</taxon>
        <taxon>Negativicutes</taxon>
        <taxon>Selenomonadales</taxon>
        <taxon>Selenomonadaceae</taxon>
        <taxon>Selenomonas</taxon>
    </lineage>
</organism>
<dbReference type="Gene3D" id="1.25.40.10">
    <property type="entry name" value="Tetratricopeptide repeat domain"/>
    <property type="match status" value="1"/>
</dbReference>
<dbReference type="EMBL" id="FOJX01000015">
    <property type="protein sequence ID" value="SFB13621.1"/>
    <property type="molecule type" value="Genomic_DNA"/>
</dbReference>
<evidence type="ECO:0000313" key="2">
    <source>
        <dbReference type="EMBL" id="SFB13621.1"/>
    </source>
</evidence>
<evidence type="ECO:0000259" key="1">
    <source>
        <dbReference type="Pfam" id="PF00535"/>
    </source>
</evidence>
<dbReference type="CDD" id="cd02511">
    <property type="entry name" value="Beta4Glucosyltransferase"/>
    <property type="match status" value="1"/>
</dbReference>
<dbReference type="SMART" id="SM00028">
    <property type="entry name" value="TPR"/>
    <property type="match status" value="2"/>
</dbReference>
<dbReference type="InterPro" id="IPR029044">
    <property type="entry name" value="Nucleotide-diphossugar_trans"/>
</dbReference>
<protein>
    <submittedName>
        <fullName evidence="2">Glycosyltransferase involved in cell wall bisynthesis</fullName>
    </submittedName>
</protein>